<name>A0A372G6G6_9ACTN</name>
<dbReference type="Gene3D" id="3.40.630.30">
    <property type="match status" value="1"/>
</dbReference>
<dbReference type="InterPro" id="IPR016181">
    <property type="entry name" value="Acyl_CoA_acyltransferase"/>
</dbReference>
<comment type="caution">
    <text evidence="1">The sequence shown here is derived from an EMBL/GenBank/DDBJ whole genome shotgun (WGS) entry which is preliminary data.</text>
</comment>
<dbReference type="AlphaFoldDB" id="A0A372G6G6"/>
<gene>
    <name evidence="1" type="ORF">D0T12_34530</name>
</gene>
<dbReference type="Proteomes" id="UP000262882">
    <property type="component" value="Unassembled WGS sequence"/>
</dbReference>
<dbReference type="SUPFAM" id="SSF55729">
    <property type="entry name" value="Acyl-CoA N-acyltransferases (Nat)"/>
    <property type="match status" value="1"/>
</dbReference>
<evidence type="ECO:0008006" key="3">
    <source>
        <dbReference type="Google" id="ProtNLM"/>
    </source>
</evidence>
<evidence type="ECO:0000313" key="2">
    <source>
        <dbReference type="Proteomes" id="UP000262882"/>
    </source>
</evidence>
<protein>
    <recommendedName>
        <fullName evidence="3">GNAT family N-acetyltransferase</fullName>
    </recommendedName>
</protein>
<accession>A0A372G6G6</accession>
<proteinExistence type="predicted"/>
<sequence length="170" mass="18898">MVLRLELHEQRLDQDTLRRCDELAMAARPDHRLVCWQGAAPAQWVTSFGRVMGHVLDAPGGGSFTIGRGRRCHGHHGGVVGRWVAEQHDTAVLPEHRGGGLARWMKARQTLRLHELFPTVESVTVTVNQQDAPMLAVNRAVGYRLVRERLLVEVSTHRLKGGPRCGPARG</sequence>
<keyword evidence="2" id="KW-1185">Reference proteome</keyword>
<dbReference type="EMBL" id="QVNQ01000021">
    <property type="protein sequence ID" value="RFS80951.1"/>
    <property type="molecule type" value="Genomic_DNA"/>
</dbReference>
<organism evidence="1 2">
    <name type="scientific">Actinomadura spongiicola</name>
    <dbReference type="NCBI Taxonomy" id="2303421"/>
    <lineage>
        <taxon>Bacteria</taxon>
        <taxon>Bacillati</taxon>
        <taxon>Actinomycetota</taxon>
        <taxon>Actinomycetes</taxon>
        <taxon>Streptosporangiales</taxon>
        <taxon>Thermomonosporaceae</taxon>
        <taxon>Actinomadura</taxon>
    </lineage>
</organism>
<reference evidence="1 2" key="1">
    <citation type="submission" date="2018-08" db="EMBL/GenBank/DDBJ databases">
        <title>Actinomadura spongicola sp. nov., isolated from marine sponge Leucetta chagosensis.</title>
        <authorList>
            <person name="Li L."/>
            <person name="Lin H.W."/>
        </authorList>
    </citation>
    <scope>NUCLEOTIDE SEQUENCE [LARGE SCALE GENOMIC DNA]</scope>
    <source>
        <strain evidence="1 2">LHW52907</strain>
    </source>
</reference>
<evidence type="ECO:0000313" key="1">
    <source>
        <dbReference type="EMBL" id="RFS80951.1"/>
    </source>
</evidence>